<dbReference type="Proteomes" id="UP000467322">
    <property type="component" value="Unassembled WGS sequence"/>
</dbReference>
<evidence type="ECO:0000313" key="3">
    <source>
        <dbReference type="Proteomes" id="UP000467322"/>
    </source>
</evidence>
<proteinExistence type="predicted"/>
<dbReference type="AlphaFoldDB" id="A0A845MAJ5"/>
<feature type="region of interest" description="Disordered" evidence="1">
    <location>
        <begin position="44"/>
        <end position="75"/>
    </location>
</feature>
<feature type="compositionally biased region" description="Basic residues" evidence="1">
    <location>
        <begin position="62"/>
        <end position="75"/>
    </location>
</feature>
<gene>
    <name evidence="2" type="ORF">GQE99_12330</name>
</gene>
<protein>
    <submittedName>
        <fullName evidence="2">Uncharacterized protein</fullName>
    </submittedName>
</protein>
<evidence type="ECO:0000313" key="2">
    <source>
        <dbReference type="EMBL" id="MZR13801.1"/>
    </source>
</evidence>
<organism evidence="2 3">
    <name type="scientific">Maritimibacter harenae</name>
    <dbReference type="NCBI Taxonomy" id="2606218"/>
    <lineage>
        <taxon>Bacteria</taxon>
        <taxon>Pseudomonadati</taxon>
        <taxon>Pseudomonadota</taxon>
        <taxon>Alphaproteobacteria</taxon>
        <taxon>Rhodobacterales</taxon>
        <taxon>Roseobacteraceae</taxon>
        <taxon>Maritimibacter</taxon>
    </lineage>
</organism>
<dbReference type="EMBL" id="WTUX01000016">
    <property type="protein sequence ID" value="MZR13801.1"/>
    <property type="molecule type" value="Genomic_DNA"/>
</dbReference>
<evidence type="ECO:0000256" key="1">
    <source>
        <dbReference type="SAM" id="MobiDB-lite"/>
    </source>
</evidence>
<keyword evidence="3" id="KW-1185">Reference proteome</keyword>
<accession>A0A845MAJ5</accession>
<sequence>MGETQEKGKISKEIALSKTMPYGMFSRVEAFFYRLKFPCQENGPTFSPVLENGENNVPERQYRHRPYPRQRRSSG</sequence>
<name>A0A845MAJ5_9RHOB</name>
<reference evidence="2 3" key="1">
    <citation type="submission" date="2019-12" db="EMBL/GenBank/DDBJ databases">
        <title>Maritimibacter sp. nov. sp. isolated from sea sand.</title>
        <authorList>
            <person name="Kim J."/>
            <person name="Jeong S.E."/>
            <person name="Jung H.S."/>
            <person name="Jeon C.O."/>
        </authorList>
    </citation>
    <scope>NUCLEOTIDE SEQUENCE [LARGE SCALE GENOMIC DNA]</scope>
    <source>
        <strain evidence="2 3">DP07</strain>
    </source>
</reference>
<dbReference type="RefSeq" id="WP_161351939.1">
    <property type="nucleotide sequence ID" value="NZ_WTUX01000016.1"/>
</dbReference>
<comment type="caution">
    <text evidence="2">The sequence shown here is derived from an EMBL/GenBank/DDBJ whole genome shotgun (WGS) entry which is preliminary data.</text>
</comment>